<reference evidence="2" key="1">
    <citation type="journal article" date="2022" name="bioRxiv">
        <title>Sequencing and chromosome-scale assembly of the giantPleurodeles waltlgenome.</title>
        <authorList>
            <person name="Brown T."/>
            <person name="Elewa A."/>
            <person name="Iarovenko S."/>
            <person name="Subramanian E."/>
            <person name="Araus A.J."/>
            <person name="Petzold A."/>
            <person name="Susuki M."/>
            <person name="Suzuki K.-i.T."/>
            <person name="Hayashi T."/>
            <person name="Toyoda A."/>
            <person name="Oliveira C."/>
            <person name="Osipova E."/>
            <person name="Leigh N.D."/>
            <person name="Simon A."/>
            <person name="Yun M.H."/>
        </authorList>
    </citation>
    <scope>NUCLEOTIDE SEQUENCE</scope>
    <source>
        <strain evidence="2">20211129_DDA</strain>
        <tissue evidence="2">Liver</tissue>
    </source>
</reference>
<protein>
    <submittedName>
        <fullName evidence="2">Uncharacterized protein</fullName>
    </submittedName>
</protein>
<feature type="compositionally biased region" description="Basic and acidic residues" evidence="1">
    <location>
        <begin position="1"/>
        <end position="18"/>
    </location>
</feature>
<name>A0AAV7LX44_PLEWA</name>
<dbReference type="AlphaFoldDB" id="A0AAV7LX44"/>
<gene>
    <name evidence="2" type="ORF">NDU88_000942</name>
</gene>
<evidence type="ECO:0000256" key="1">
    <source>
        <dbReference type="SAM" id="MobiDB-lite"/>
    </source>
</evidence>
<feature type="compositionally biased region" description="Basic and acidic residues" evidence="1">
    <location>
        <begin position="26"/>
        <end position="54"/>
    </location>
</feature>
<feature type="region of interest" description="Disordered" evidence="1">
    <location>
        <begin position="1"/>
        <end position="54"/>
    </location>
</feature>
<sequence length="97" mass="10870">MHNISKEYAGDRKKEERGAMQGENGTEWRESGKDKMVGQKEEEACKGKRKGRQVEMREKAPVVILELKTAMEPTSLVSNASTRTGHTVETTAWTSCN</sequence>
<organism evidence="2 3">
    <name type="scientific">Pleurodeles waltl</name>
    <name type="common">Iberian ribbed newt</name>
    <dbReference type="NCBI Taxonomy" id="8319"/>
    <lineage>
        <taxon>Eukaryota</taxon>
        <taxon>Metazoa</taxon>
        <taxon>Chordata</taxon>
        <taxon>Craniata</taxon>
        <taxon>Vertebrata</taxon>
        <taxon>Euteleostomi</taxon>
        <taxon>Amphibia</taxon>
        <taxon>Batrachia</taxon>
        <taxon>Caudata</taxon>
        <taxon>Salamandroidea</taxon>
        <taxon>Salamandridae</taxon>
        <taxon>Pleurodelinae</taxon>
        <taxon>Pleurodeles</taxon>
    </lineage>
</organism>
<dbReference type="EMBL" id="JANPWB010000014">
    <property type="protein sequence ID" value="KAJ1095786.1"/>
    <property type="molecule type" value="Genomic_DNA"/>
</dbReference>
<evidence type="ECO:0000313" key="2">
    <source>
        <dbReference type="EMBL" id="KAJ1095786.1"/>
    </source>
</evidence>
<proteinExistence type="predicted"/>
<keyword evidence="3" id="KW-1185">Reference proteome</keyword>
<comment type="caution">
    <text evidence="2">The sequence shown here is derived from an EMBL/GenBank/DDBJ whole genome shotgun (WGS) entry which is preliminary data.</text>
</comment>
<evidence type="ECO:0000313" key="3">
    <source>
        <dbReference type="Proteomes" id="UP001066276"/>
    </source>
</evidence>
<accession>A0AAV7LX44</accession>
<dbReference type="Proteomes" id="UP001066276">
    <property type="component" value="Chromosome 10"/>
</dbReference>
<feature type="region of interest" description="Disordered" evidence="1">
    <location>
        <begin position="76"/>
        <end position="97"/>
    </location>
</feature>